<dbReference type="AlphaFoldDB" id="A0A9N7MW73"/>
<evidence type="ECO:0000313" key="2">
    <source>
        <dbReference type="EMBL" id="CAA0816465.1"/>
    </source>
</evidence>
<protein>
    <submittedName>
        <fullName evidence="2">HAT dimerisation domain-containing protein / transposase-related</fullName>
    </submittedName>
</protein>
<sequence>MSTANHHRKYDSGYQKRRKKQRVDELIESQKGAIERFIRKEPLVNQTLDQGTTQNTSVPNDGETETQVENIPPILEENIEEVPNNGDNMDGTSIDVNLDSSSHDANVDTSFSPNIFDPRYWDSLGPGQIDILAQKGPKRELSIVKGPKDRYGRRFSALAYTRILRNGEGCNRDWLVHSKELDKVFCFSCKLFTNGHRKVSDTDNDPGSSSEAKSLANNELGEFEFILAIVIWYEVLYAVNLVSKHLQAKDMLIDVAIEKVEGSISFFKKYRETGFLEALEITKGIALEMDIDTKSLKSSCQNLEVALAKDGNSDIDASELGTKLFKVEAIKVLLAFHNDIRKAQ</sequence>
<proteinExistence type="predicted"/>
<reference evidence="2" key="1">
    <citation type="submission" date="2019-12" db="EMBL/GenBank/DDBJ databases">
        <authorList>
            <person name="Scholes J."/>
        </authorList>
    </citation>
    <scope>NUCLEOTIDE SEQUENCE</scope>
</reference>
<comment type="caution">
    <text evidence="2">The sequence shown here is derived from an EMBL/GenBank/DDBJ whole genome shotgun (WGS) entry which is preliminary data.</text>
</comment>
<feature type="region of interest" description="Disordered" evidence="1">
    <location>
        <begin position="1"/>
        <end position="24"/>
    </location>
</feature>
<evidence type="ECO:0000313" key="3">
    <source>
        <dbReference type="Proteomes" id="UP001153555"/>
    </source>
</evidence>
<feature type="compositionally biased region" description="Polar residues" evidence="1">
    <location>
        <begin position="86"/>
        <end position="100"/>
    </location>
</feature>
<gene>
    <name evidence="2" type="ORF">SHERM_16331</name>
</gene>
<feature type="region of interest" description="Disordered" evidence="1">
    <location>
        <begin position="45"/>
        <end position="101"/>
    </location>
</feature>
<feature type="compositionally biased region" description="Basic residues" evidence="1">
    <location>
        <begin position="1"/>
        <end position="21"/>
    </location>
</feature>
<feature type="compositionally biased region" description="Low complexity" evidence="1">
    <location>
        <begin position="68"/>
        <end position="85"/>
    </location>
</feature>
<dbReference type="EMBL" id="CACSLK010014277">
    <property type="protein sequence ID" value="CAA0816465.1"/>
    <property type="molecule type" value="Genomic_DNA"/>
</dbReference>
<evidence type="ECO:0000256" key="1">
    <source>
        <dbReference type="SAM" id="MobiDB-lite"/>
    </source>
</evidence>
<dbReference type="OrthoDB" id="1692427at2759"/>
<accession>A0A9N7MW73</accession>
<dbReference type="Proteomes" id="UP001153555">
    <property type="component" value="Unassembled WGS sequence"/>
</dbReference>
<name>A0A9N7MW73_STRHE</name>
<keyword evidence="3" id="KW-1185">Reference proteome</keyword>
<organism evidence="2 3">
    <name type="scientific">Striga hermonthica</name>
    <name type="common">Purple witchweed</name>
    <name type="synonym">Buchnera hermonthica</name>
    <dbReference type="NCBI Taxonomy" id="68872"/>
    <lineage>
        <taxon>Eukaryota</taxon>
        <taxon>Viridiplantae</taxon>
        <taxon>Streptophyta</taxon>
        <taxon>Embryophyta</taxon>
        <taxon>Tracheophyta</taxon>
        <taxon>Spermatophyta</taxon>
        <taxon>Magnoliopsida</taxon>
        <taxon>eudicotyledons</taxon>
        <taxon>Gunneridae</taxon>
        <taxon>Pentapetalae</taxon>
        <taxon>asterids</taxon>
        <taxon>lamiids</taxon>
        <taxon>Lamiales</taxon>
        <taxon>Orobanchaceae</taxon>
        <taxon>Buchnereae</taxon>
        <taxon>Striga</taxon>
    </lineage>
</organism>
<feature type="compositionally biased region" description="Polar residues" evidence="1">
    <location>
        <begin position="45"/>
        <end position="59"/>
    </location>
</feature>